<evidence type="ECO:0000259" key="10">
    <source>
        <dbReference type="PROSITE" id="PS50110"/>
    </source>
</evidence>
<dbReference type="SUPFAM" id="SSF52172">
    <property type="entry name" value="CheY-like"/>
    <property type="match status" value="1"/>
</dbReference>
<dbReference type="RefSeq" id="WP_044352322.1">
    <property type="nucleotide sequence ID" value="NZ_AZAC01000067.1"/>
</dbReference>
<dbReference type="Gene3D" id="3.40.50.2300">
    <property type="match status" value="1"/>
</dbReference>
<keyword evidence="4" id="KW-0547">Nucleotide-binding</keyword>
<dbReference type="InParanoid" id="A0A0D2JNZ9"/>
<accession>A0A0D2JNZ9</accession>
<protein>
    <recommendedName>
        <fullName evidence="2">histidine kinase</fullName>
        <ecNumber evidence="2">2.7.13.3</ecNumber>
    </recommendedName>
</protein>
<keyword evidence="8" id="KW-0597">Phosphoprotein</keyword>
<feature type="domain" description="Histidine kinase" evidence="9">
    <location>
        <begin position="29"/>
        <end position="252"/>
    </location>
</feature>
<dbReference type="SUPFAM" id="SSF55874">
    <property type="entry name" value="ATPase domain of HSP90 chaperone/DNA topoisomerase II/histidine kinase"/>
    <property type="match status" value="1"/>
</dbReference>
<evidence type="ECO:0000256" key="4">
    <source>
        <dbReference type="ARBA" id="ARBA00022741"/>
    </source>
</evidence>
<dbReference type="InterPro" id="IPR036890">
    <property type="entry name" value="HATPase_C_sf"/>
</dbReference>
<comment type="caution">
    <text evidence="11">The sequence shown here is derived from an EMBL/GenBank/DDBJ whole genome shotgun (WGS) entry which is preliminary data.</text>
</comment>
<dbReference type="InterPro" id="IPR005467">
    <property type="entry name" value="His_kinase_dom"/>
</dbReference>
<dbReference type="Proteomes" id="UP000032233">
    <property type="component" value="Unassembled WGS sequence"/>
</dbReference>
<sequence length="392" mass="43727">MEKYKPNDKFNNFSISAETTQAVCYLARGIAHDLNNLLAAVAGYCELAIEEAEEGRPPKRRLGLALEAANRAKEKVRQLQTFGRQEKTEAKPFDLNRTILQAVPNFKRNLPREFELNTELDPKIEALLGDQAQIRLLLVKLAAHAGKTLGHPGKVTFSSRVLVDNDFPSLPFATRQSEKYVLISLNYPGIELSSQSRQHIFEPYHPLKETGGNTGLNLALAWGITKAHGGEIFFSCSKEGESLFSIYLPGIQLKDLAANEADPNHAPAGQKGRQILWVDTNTKTKNLAEQLLSSEEYQFVGHASIDRALAVHEKSWRNIGLLVLDFNQLEEEGFRAIENILKTNSRAKIMLTCPYAALDRAKPLLNKGVSEVLKRPFLKADLLTKIRTLMDG</sequence>
<evidence type="ECO:0000256" key="2">
    <source>
        <dbReference type="ARBA" id="ARBA00012438"/>
    </source>
</evidence>
<dbReference type="Gene3D" id="1.10.287.130">
    <property type="match status" value="1"/>
</dbReference>
<dbReference type="OrthoDB" id="5389366at2"/>
<dbReference type="PROSITE" id="PS50110">
    <property type="entry name" value="RESPONSE_REGULATORY"/>
    <property type="match status" value="1"/>
</dbReference>
<organism evidence="11 12">
    <name type="scientific">Dethiosulfatarculus sandiegensis</name>
    <dbReference type="NCBI Taxonomy" id="1429043"/>
    <lineage>
        <taxon>Bacteria</taxon>
        <taxon>Pseudomonadati</taxon>
        <taxon>Thermodesulfobacteriota</taxon>
        <taxon>Desulfarculia</taxon>
        <taxon>Desulfarculales</taxon>
        <taxon>Desulfarculaceae</taxon>
        <taxon>Dethiosulfatarculus</taxon>
    </lineage>
</organism>
<dbReference type="SMART" id="SM00388">
    <property type="entry name" value="HisKA"/>
    <property type="match status" value="1"/>
</dbReference>
<evidence type="ECO:0000256" key="8">
    <source>
        <dbReference type="PROSITE-ProRule" id="PRU00169"/>
    </source>
</evidence>
<evidence type="ECO:0000256" key="7">
    <source>
        <dbReference type="ARBA" id="ARBA00023012"/>
    </source>
</evidence>
<feature type="domain" description="Response regulatory" evidence="10">
    <location>
        <begin position="274"/>
        <end position="390"/>
    </location>
</feature>
<keyword evidence="6" id="KW-0067">ATP-binding</keyword>
<evidence type="ECO:0000256" key="6">
    <source>
        <dbReference type="ARBA" id="ARBA00022840"/>
    </source>
</evidence>
<dbReference type="GO" id="GO:0005524">
    <property type="term" value="F:ATP binding"/>
    <property type="evidence" value="ECO:0007669"/>
    <property type="project" value="UniProtKB-KW"/>
</dbReference>
<comment type="catalytic activity">
    <reaction evidence="1">
        <text>ATP + protein L-histidine = ADP + protein N-phospho-L-histidine.</text>
        <dbReference type="EC" id="2.7.13.3"/>
    </reaction>
</comment>
<keyword evidence="12" id="KW-1185">Reference proteome</keyword>
<keyword evidence="3" id="KW-0808">Transferase</keyword>
<name>A0A0D2JNZ9_9BACT</name>
<keyword evidence="5" id="KW-0418">Kinase</keyword>
<dbReference type="STRING" id="1429043.X474_25525"/>
<dbReference type="InterPro" id="IPR011006">
    <property type="entry name" value="CheY-like_superfamily"/>
</dbReference>
<evidence type="ECO:0000313" key="12">
    <source>
        <dbReference type="Proteomes" id="UP000032233"/>
    </source>
</evidence>
<dbReference type="EMBL" id="AZAC01000067">
    <property type="protein sequence ID" value="KIX11220.1"/>
    <property type="molecule type" value="Genomic_DNA"/>
</dbReference>
<evidence type="ECO:0000256" key="3">
    <source>
        <dbReference type="ARBA" id="ARBA00022679"/>
    </source>
</evidence>
<dbReference type="CDD" id="cd00082">
    <property type="entry name" value="HisKA"/>
    <property type="match status" value="1"/>
</dbReference>
<dbReference type="InterPro" id="IPR001789">
    <property type="entry name" value="Sig_transdc_resp-reg_receiver"/>
</dbReference>
<evidence type="ECO:0000256" key="5">
    <source>
        <dbReference type="ARBA" id="ARBA00022777"/>
    </source>
</evidence>
<gene>
    <name evidence="11" type="ORF">X474_25525</name>
</gene>
<proteinExistence type="predicted"/>
<dbReference type="InterPro" id="IPR036097">
    <property type="entry name" value="HisK_dim/P_sf"/>
</dbReference>
<dbReference type="EC" id="2.7.13.3" evidence="2"/>
<evidence type="ECO:0000256" key="1">
    <source>
        <dbReference type="ARBA" id="ARBA00000085"/>
    </source>
</evidence>
<dbReference type="PROSITE" id="PS50109">
    <property type="entry name" value="HIS_KIN"/>
    <property type="match status" value="1"/>
</dbReference>
<dbReference type="AlphaFoldDB" id="A0A0D2JNZ9"/>
<dbReference type="GO" id="GO:0000155">
    <property type="term" value="F:phosphorelay sensor kinase activity"/>
    <property type="evidence" value="ECO:0007669"/>
    <property type="project" value="InterPro"/>
</dbReference>
<dbReference type="Gene3D" id="3.30.565.10">
    <property type="entry name" value="Histidine kinase-like ATPase, C-terminal domain"/>
    <property type="match status" value="1"/>
</dbReference>
<evidence type="ECO:0000313" key="11">
    <source>
        <dbReference type="EMBL" id="KIX11220.1"/>
    </source>
</evidence>
<dbReference type="InterPro" id="IPR003661">
    <property type="entry name" value="HisK_dim/P_dom"/>
</dbReference>
<dbReference type="SUPFAM" id="SSF47384">
    <property type="entry name" value="Homodimeric domain of signal transducing histidine kinase"/>
    <property type="match status" value="1"/>
</dbReference>
<feature type="modified residue" description="4-aspartylphosphate" evidence="8">
    <location>
        <position position="325"/>
    </location>
</feature>
<dbReference type="PANTHER" id="PTHR43065:SF46">
    <property type="entry name" value="C4-DICARBOXYLATE TRANSPORT SENSOR PROTEIN DCTB"/>
    <property type="match status" value="1"/>
</dbReference>
<evidence type="ECO:0000259" key="9">
    <source>
        <dbReference type="PROSITE" id="PS50109"/>
    </source>
</evidence>
<dbReference type="Pfam" id="PF00072">
    <property type="entry name" value="Response_reg"/>
    <property type="match status" value="1"/>
</dbReference>
<reference evidence="11 12" key="1">
    <citation type="submission" date="2013-11" db="EMBL/GenBank/DDBJ databases">
        <title>Metagenomic analysis of a methanogenic consortium involved in long chain n-alkane degradation.</title>
        <authorList>
            <person name="Davidova I.A."/>
            <person name="Callaghan A.V."/>
            <person name="Wawrik B."/>
            <person name="Pruitt S."/>
            <person name="Marks C."/>
            <person name="Duncan K.E."/>
            <person name="Suflita J.M."/>
        </authorList>
    </citation>
    <scope>NUCLEOTIDE SEQUENCE [LARGE SCALE GENOMIC DNA]</scope>
    <source>
        <strain evidence="11 12">SPR</strain>
    </source>
</reference>
<dbReference type="PANTHER" id="PTHR43065">
    <property type="entry name" value="SENSOR HISTIDINE KINASE"/>
    <property type="match status" value="1"/>
</dbReference>
<keyword evidence="7" id="KW-0902">Two-component regulatory system</keyword>